<dbReference type="InterPro" id="IPR038726">
    <property type="entry name" value="PDDEXK_AddAB-type"/>
</dbReference>
<name>A0A4Y3PP93_BREPA</name>
<evidence type="ECO:0000256" key="3">
    <source>
        <dbReference type="ARBA" id="ARBA00022763"/>
    </source>
</evidence>
<keyword evidence="5" id="KW-0347">Helicase</keyword>
<comment type="caution">
    <text evidence="11">The sequence shown here is derived from an EMBL/GenBank/DDBJ whole genome shotgun (WGS) entry which is preliminary data.</text>
</comment>
<reference evidence="11 12" key="1">
    <citation type="submission" date="2019-06" db="EMBL/GenBank/DDBJ databases">
        <title>Whole genome shotgun sequence of Brevibacillus parabrevis NBRC 12334.</title>
        <authorList>
            <person name="Hosoyama A."/>
            <person name="Uohara A."/>
            <person name="Ohji S."/>
            <person name="Ichikawa N."/>
        </authorList>
    </citation>
    <scope>NUCLEOTIDE SEQUENCE [LARGE SCALE GENOMIC DNA]</scope>
    <source>
        <strain evidence="11 12">NBRC 12334</strain>
    </source>
</reference>
<evidence type="ECO:0000256" key="5">
    <source>
        <dbReference type="ARBA" id="ARBA00022806"/>
    </source>
</evidence>
<keyword evidence="3" id="KW-0227">DNA damage</keyword>
<feature type="domain" description="PD-(D/E)XK endonuclease-like" evidence="10">
    <location>
        <begin position="636"/>
        <end position="909"/>
    </location>
</feature>
<evidence type="ECO:0000256" key="6">
    <source>
        <dbReference type="ARBA" id="ARBA00022839"/>
    </source>
</evidence>
<evidence type="ECO:0000313" key="11">
    <source>
        <dbReference type="EMBL" id="GEB33178.1"/>
    </source>
</evidence>
<dbReference type="GO" id="GO:0005524">
    <property type="term" value="F:ATP binding"/>
    <property type="evidence" value="ECO:0007669"/>
    <property type="project" value="UniProtKB-KW"/>
</dbReference>
<dbReference type="Gene3D" id="3.90.320.10">
    <property type="match status" value="1"/>
</dbReference>
<keyword evidence="4" id="KW-0378">Hydrolase</keyword>
<evidence type="ECO:0000256" key="4">
    <source>
        <dbReference type="ARBA" id="ARBA00022801"/>
    </source>
</evidence>
<dbReference type="InterPro" id="IPR011335">
    <property type="entry name" value="Restrct_endonuc-II-like"/>
</dbReference>
<keyword evidence="7" id="KW-0067">ATP-binding</keyword>
<dbReference type="GO" id="GO:0003677">
    <property type="term" value="F:DNA binding"/>
    <property type="evidence" value="ECO:0007669"/>
    <property type="project" value="UniProtKB-KW"/>
</dbReference>
<keyword evidence="9" id="KW-0234">DNA repair</keyword>
<evidence type="ECO:0000256" key="2">
    <source>
        <dbReference type="ARBA" id="ARBA00022741"/>
    </source>
</evidence>
<dbReference type="RefSeq" id="WP_167470347.1">
    <property type="nucleotide sequence ID" value="NZ_BJMH01000012.1"/>
</dbReference>
<protein>
    <recommendedName>
        <fullName evidence="10">PD-(D/E)XK endonuclease-like domain-containing protein</fullName>
    </recommendedName>
</protein>
<evidence type="ECO:0000259" key="10">
    <source>
        <dbReference type="Pfam" id="PF12705"/>
    </source>
</evidence>
<dbReference type="Proteomes" id="UP000316882">
    <property type="component" value="Unassembled WGS sequence"/>
</dbReference>
<keyword evidence="1" id="KW-0540">Nuclease</keyword>
<keyword evidence="6" id="KW-0269">Exonuclease</keyword>
<dbReference type="SUPFAM" id="SSF52980">
    <property type="entry name" value="Restriction endonuclease-like"/>
    <property type="match status" value="1"/>
</dbReference>
<dbReference type="EMBL" id="BJMH01000012">
    <property type="protein sequence ID" value="GEB33178.1"/>
    <property type="molecule type" value="Genomic_DNA"/>
</dbReference>
<evidence type="ECO:0000256" key="9">
    <source>
        <dbReference type="ARBA" id="ARBA00023204"/>
    </source>
</evidence>
<accession>A0A4Y3PP93</accession>
<dbReference type="GO" id="GO:0004527">
    <property type="term" value="F:exonuclease activity"/>
    <property type="evidence" value="ECO:0007669"/>
    <property type="project" value="UniProtKB-KW"/>
</dbReference>
<dbReference type="Pfam" id="PF12705">
    <property type="entry name" value="PDDEXK_1"/>
    <property type="match status" value="1"/>
</dbReference>
<evidence type="ECO:0000256" key="1">
    <source>
        <dbReference type="ARBA" id="ARBA00022722"/>
    </source>
</evidence>
<organism evidence="11 12">
    <name type="scientific">Brevibacillus parabrevis</name>
    <dbReference type="NCBI Taxonomy" id="54914"/>
    <lineage>
        <taxon>Bacteria</taxon>
        <taxon>Bacillati</taxon>
        <taxon>Bacillota</taxon>
        <taxon>Bacilli</taxon>
        <taxon>Bacillales</taxon>
        <taxon>Paenibacillaceae</taxon>
        <taxon>Brevibacillus</taxon>
    </lineage>
</organism>
<gene>
    <name evidence="11" type="ORF">BPA01_27580</name>
</gene>
<dbReference type="GO" id="GO:0006281">
    <property type="term" value="P:DNA repair"/>
    <property type="evidence" value="ECO:0007669"/>
    <property type="project" value="UniProtKB-KW"/>
</dbReference>
<keyword evidence="2" id="KW-0547">Nucleotide-binding</keyword>
<proteinExistence type="predicted"/>
<dbReference type="SUPFAM" id="SSF52540">
    <property type="entry name" value="P-loop containing nucleoside triphosphate hydrolases"/>
    <property type="match status" value="1"/>
</dbReference>
<dbReference type="InterPro" id="IPR011604">
    <property type="entry name" value="PDDEXK-like_dom_sf"/>
</dbReference>
<dbReference type="GO" id="GO:0004386">
    <property type="term" value="F:helicase activity"/>
    <property type="evidence" value="ECO:0007669"/>
    <property type="project" value="UniProtKB-KW"/>
</dbReference>
<keyword evidence="12" id="KW-1185">Reference proteome</keyword>
<dbReference type="InterPro" id="IPR027417">
    <property type="entry name" value="P-loop_NTPase"/>
</dbReference>
<dbReference type="AlphaFoldDB" id="A0A4Y3PP93"/>
<evidence type="ECO:0000313" key="12">
    <source>
        <dbReference type="Proteomes" id="UP000316882"/>
    </source>
</evidence>
<evidence type="ECO:0000256" key="8">
    <source>
        <dbReference type="ARBA" id="ARBA00023125"/>
    </source>
</evidence>
<sequence length="918" mass="105047">MTFTEQNSIAVLEKAVRERKSVVFIGSHSVFIQQRKQELLQATGGYIGIQWLTLHQLVDRIMQQNGHSYVRIDQPMREDLVETVMLRLEEEGKIPLLKNSLRHAGMVKSVALWMEDLEKRPQENWRSILRSVALPVLAELGLVYEAYVTLVENRSVSYKEAGQLMDMASEYLKEPYTVADLSTELVIVEGDFPELPEIAGMLESISRLPAEVIFTSPHIASNTSKSFRCLVGMNVYDEMQKISEDIIQQLNEGFLAEEIAVVCPNDGYLTVAKRELRAKGVQVKEAGSSSLLNLSVTKRLLAVMELKRTDWKRTHLLICTSLCSKMAGMSDAEVAWGRAVIKESGVAAEFSRWLALFKGQAARSRLRNHYLTEAGESQLVQASESYAQKWVKFLFWLRRRLRALADDETWENHLTSMLERIDQDEKWMRKGKRSAIQSMEYETIRSIFRTRREIALSVPGEEQGRLISLERVMKWLRQRMAFHQLPCDTKGEGVHVLLADQISGAKFACTYIAGLADGIWPQSYTPHWIWQLVEQDRSITNVKLPSASEQRQENDRLYDLAVMSGQREVILSMPLRGERGRLTVPADYLKERFGEADWQYVEGKSDKPKFNKITKKNSFKTKSTVAPRFFDERVPISVTGIDDYAKCPFAYFASRVLAVREEVVRHERLLPTDIGSIIHHVLRLLVGEQLNAVDELIQQAAVYLDEELQRYERKYCLHGPKWEGQCSSLKKELESFLLKEGDQLLSREGIVQLAEWGFGRVHLEKMDPRSTGEPLLIRKNQKELRLSGIIDRIELACDRFKIIDYKLSKSPTSREMECGSDLQMALYLIAFESIDPEKAQSVEGRFSVLKDQGSGGHMVFSSKAEFEAYKTSIVEQLFQLREAMASGDVLPRPRSILQCKQCSFQSVCRRDEGKTWRS</sequence>
<evidence type="ECO:0000256" key="7">
    <source>
        <dbReference type="ARBA" id="ARBA00022840"/>
    </source>
</evidence>
<keyword evidence="8" id="KW-0238">DNA-binding</keyword>